<evidence type="ECO:0000256" key="2">
    <source>
        <dbReference type="SAM" id="MobiDB-lite"/>
    </source>
</evidence>
<protein>
    <recommendedName>
        <fullName evidence="5">Protein efr3</fullName>
    </recommendedName>
</protein>
<dbReference type="InterPro" id="IPR039786">
    <property type="entry name" value="EFR3"/>
</dbReference>
<dbReference type="AlphaFoldDB" id="A0A8J8W116"/>
<comment type="caution">
    <text evidence="3">The sequence shown here is derived from an EMBL/GenBank/DDBJ whole genome shotgun (WGS) entry which is preliminary data.</text>
</comment>
<feature type="region of interest" description="Disordered" evidence="2">
    <location>
        <begin position="859"/>
        <end position="881"/>
    </location>
</feature>
<keyword evidence="4" id="KW-1185">Reference proteome</keyword>
<feature type="compositionally biased region" description="Polar residues" evidence="2">
    <location>
        <begin position="1032"/>
        <end position="1056"/>
    </location>
</feature>
<evidence type="ECO:0000313" key="3">
    <source>
        <dbReference type="EMBL" id="KAF7714498.1"/>
    </source>
</evidence>
<feature type="region of interest" description="Disordered" evidence="2">
    <location>
        <begin position="485"/>
        <end position="504"/>
    </location>
</feature>
<dbReference type="PANTHER" id="PTHR47766:SF1">
    <property type="entry name" value="PROTEIN EFR3"/>
    <property type="match status" value="1"/>
</dbReference>
<gene>
    <name evidence="3" type="ORF">PECM_008260</name>
</gene>
<accession>A0A8J8W116</accession>
<dbReference type="Proteomes" id="UP000631181">
    <property type="component" value="Unassembled WGS sequence"/>
</dbReference>
<evidence type="ECO:0000256" key="1">
    <source>
        <dbReference type="ARBA" id="ARBA00010216"/>
    </source>
</evidence>
<feature type="compositionally biased region" description="Basic and acidic residues" evidence="2">
    <location>
        <begin position="603"/>
        <end position="614"/>
    </location>
</feature>
<evidence type="ECO:0008006" key="5">
    <source>
        <dbReference type="Google" id="ProtNLM"/>
    </source>
</evidence>
<dbReference type="GO" id="GO:0005886">
    <property type="term" value="C:plasma membrane"/>
    <property type="evidence" value="ECO:0007669"/>
    <property type="project" value="TreeGrafter"/>
</dbReference>
<organism evidence="3 4">
    <name type="scientific">Penicillium ucsense</name>
    <dbReference type="NCBI Taxonomy" id="2839758"/>
    <lineage>
        <taxon>Eukaryota</taxon>
        <taxon>Fungi</taxon>
        <taxon>Dikarya</taxon>
        <taxon>Ascomycota</taxon>
        <taxon>Pezizomycotina</taxon>
        <taxon>Eurotiomycetes</taxon>
        <taxon>Eurotiomycetidae</taxon>
        <taxon>Eurotiales</taxon>
        <taxon>Aspergillaceae</taxon>
        <taxon>Penicillium</taxon>
    </lineage>
</organism>
<feature type="compositionally biased region" description="Gly residues" evidence="2">
    <location>
        <begin position="1155"/>
        <end position="1164"/>
    </location>
</feature>
<dbReference type="Pfam" id="PF21072">
    <property type="entry name" value="EFR3"/>
    <property type="match status" value="2"/>
</dbReference>
<proteinExistence type="inferred from homology"/>
<evidence type="ECO:0000313" key="4">
    <source>
        <dbReference type="Proteomes" id="UP000631181"/>
    </source>
</evidence>
<feature type="region of interest" description="Disordered" evidence="2">
    <location>
        <begin position="1122"/>
        <end position="1164"/>
    </location>
</feature>
<sequence>MVSVRQSCRPRHQVLTLKCYPKFQKGVPEVKPNPSELSYLLYYASTRRSKLTKVGAFLEKRVAKDVWRRRLGNVQVALHILTALIEKVPRDLPIYARYVLSIIETILQSNDVSMVEDSIATFDTFCRHQDPAVISADQGLAKKYRQVIETYAGFANPHSPNYSVTKLSPPLAIRWRNAGLRAIRSIVSSESLAADGGSTLHVFLPVILDNLYSPDENVLEPLKARLLEAEQDTHGAALPRRSSIATVNTVDAAERDPALAAQSTADADKRAEMDSRLMALRCLEQIIVSGSSRGQIRIAATAILRFISDKHVVQITDSKPPSQASHSPGNWATSLIELVATWCPVQVRFVILTIAMDLLADMPSKEDTMEPSFTLLSIVDWLLKSPINMIGLSVMDILLGLMRYMSDLISMSTGADKDPQYNDVSRSIPPQKKAMLALLEQCIGSLATHNYYGDQVADMMRTILRQLTTPLSHENATQPSLATVHETGAGSKGNGMSEVDQPSAEKASGEIFEYPAAKLTALRAVKSILVVANLRTPSSIKGSESRNPVGIHVWEGTQGLLRDNDQGVRHAYVDAFLSWLQLETTKQNLKARVSGPRTQKAVSRRDLDSSDKTPNRRSTSANHRESVINVAQSNFLRLIHLGIYEAALENSTVASEILVLHLLLASLVENLGVNAVQFGLPMVLKLQDDLSTSVELGSPTARVNVGSLIYGYLLAVVEKFNLEATPAGNEVRSEVQSRQSKGHWLSKIKLPPAGLDCISLDEKHMADTSLDSFLPTSFSGVDGLAEGIEEAYCQFFASPPQSPKTSASHGFEFPVLSHGFATQLSSQEKGLPNPVKENLLSSWSRESCLAAVEKDSAGTASISGSRGGTMTRNSHLNGNLNGSPVGSALALNVARSIPDISYSPETNSGRESPVRVNDLRRELSVTAELSSRRRSPLRGQLGVSNASILSSGSESMASGAYSISEASQDAVSTVDHETRQPAEESGIETPRAFIATVHPPESEFTTNEGQFSEDVTPLPTPSALPIPGGFPNDSQRSLTSTDRPSTAPYNSQSSSGAAPRSESFRKARTPKTLDRNKSRSSHNIALGYSDGYRDVELSGPEAPLDFARRDELKKLLDGFLTTSSPALPNGSRLPTDVPPSQASTNDIYSARRQVSGGGLGRPPY</sequence>
<dbReference type="InterPro" id="IPR049150">
    <property type="entry name" value="EFR3_HEAT-like_rpt"/>
</dbReference>
<feature type="region of interest" description="Disordered" evidence="2">
    <location>
        <begin position="590"/>
        <end position="624"/>
    </location>
</feature>
<dbReference type="GO" id="GO:0072659">
    <property type="term" value="P:protein localization to plasma membrane"/>
    <property type="evidence" value="ECO:0007669"/>
    <property type="project" value="InterPro"/>
</dbReference>
<dbReference type="InterPro" id="IPR016024">
    <property type="entry name" value="ARM-type_fold"/>
</dbReference>
<reference evidence="3" key="1">
    <citation type="journal article" date="2020" name="Front. Microbiol.">
        <title>Gene regulatory networks of Penicillium echinulatum 2HH and Penicillium oxalicum 114-2 inferred by a computational biology approach.</title>
        <authorList>
            <person name="Lenz A.R."/>
            <person name="Galan-Vasquez E."/>
            <person name="Balbinot E."/>
            <person name="De Abreu F.P."/>
            <person name="De Oliveira N.S."/>
            <person name="Da Rosa L.O."/>
            <person name="De Avila E Silva S."/>
            <person name="Camassola M."/>
            <person name="Dillon A.J.P."/>
            <person name="Perez-Rueda E."/>
        </authorList>
    </citation>
    <scope>NUCLEOTIDE SEQUENCE</scope>
    <source>
        <strain evidence="3">S1M29</strain>
    </source>
</reference>
<name>A0A8J8W116_9EURO</name>
<dbReference type="PANTHER" id="PTHR47766">
    <property type="entry name" value="PROTEIN EFR3"/>
    <property type="match status" value="1"/>
</dbReference>
<feature type="region of interest" description="Disordered" evidence="2">
    <location>
        <begin position="968"/>
        <end position="1099"/>
    </location>
</feature>
<dbReference type="OrthoDB" id="19232at2759"/>
<dbReference type="SUPFAM" id="SSF48371">
    <property type="entry name" value="ARM repeat"/>
    <property type="match status" value="1"/>
</dbReference>
<comment type="similarity">
    <text evidence="1">Belongs to the EFR3 family.</text>
</comment>
<feature type="compositionally biased region" description="Polar residues" evidence="2">
    <location>
        <begin position="1138"/>
        <end position="1147"/>
    </location>
</feature>
<dbReference type="EMBL" id="WIWV01000083">
    <property type="protein sequence ID" value="KAF7714498.1"/>
    <property type="molecule type" value="Genomic_DNA"/>
</dbReference>